<name>A0ABS9MPC4_9BURK</name>
<dbReference type="RefSeq" id="WP_237978119.1">
    <property type="nucleotide sequence ID" value="NZ_JAKNCT010000003.1"/>
</dbReference>
<sequence length="424" mass="43698">MSAAIFVLTIILVIWQPRGLDIGWSAALGAALSLLSGCVSLSDIPKVWSMVWNASATLIGLIVLTLTLDEAGLFRWAAIRICRAAGGSASRLFVCVILFGALLAALIANDGAVLILTPVVAAVLAELALPRQAVIAFVMAAGFIADTASLPFTTSNLVNIITADFFGAAFGQYAEAMAPAAAASVAASLGVLWLRYRRWLPRRYDAARLPEASSAVADPLVFRLGLAVLAALPALCFAAGAGGIPVCAVTGSAAALLLAASRRRRVVSISRVLRQAPWQIVIFSLGMYLVVFGLRNEGLTSGLTQALEALASLGTAPAVFGTGVLAAALSSVMNNLPAVMTGALSIESAGVPEAVRTAMFYANAIGCDLGPKITPIGSLATLLWLHVLAHKGLKVTWGMYIRTGIVLTAPVLLAALAALALTLG</sequence>
<dbReference type="NCBIfam" id="NF011980">
    <property type="entry name" value="PRK15445.1"/>
    <property type="match status" value="1"/>
</dbReference>
<dbReference type="PRINTS" id="PR00758">
    <property type="entry name" value="ARSENICPUMP"/>
</dbReference>
<dbReference type="Proteomes" id="UP001297600">
    <property type="component" value="Unassembled WGS sequence"/>
</dbReference>
<evidence type="ECO:0000256" key="5">
    <source>
        <dbReference type="ARBA" id="ARBA00023136"/>
    </source>
</evidence>
<keyword evidence="6" id="KW-0813">Transport</keyword>
<feature type="transmembrane region" description="Helical" evidence="6">
    <location>
        <begin position="272"/>
        <end position="294"/>
    </location>
</feature>
<keyword evidence="6" id="KW-0059">Arsenical resistance</keyword>
<dbReference type="InterPro" id="IPR000802">
    <property type="entry name" value="Arsenical_pump_ArsB"/>
</dbReference>
<feature type="transmembrane region" description="Helical" evidence="6">
    <location>
        <begin position="89"/>
        <end position="107"/>
    </location>
</feature>
<dbReference type="PANTHER" id="PTHR43302">
    <property type="entry name" value="TRANSPORTER ARSB-RELATED"/>
    <property type="match status" value="1"/>
</dbReference>
<evidence type="ECO:0000256" key="2">
    <source>
        <dbReference type="ARBA" id="ARBA00022475"/>
    </source>
</evidence>
<comment type="function">
    <text evidence="6">Involved in arsenical resistance. Thought to form the channel of an arsenite pump.</text>
</comment>
<keyword evidence="5 6" id="KW-0472">Membrane</keyword>
<evidence type="ECO:0000313" key="8">
    <source>
        <dbReference type="Proteomes" id="UP001297600"/>
    </source>
</evidence>
<feature type="transmembrane region" description="Helical" evidence="6">
    <location>
        <begin position="173"/>
        <end position="194"/>
    </location>
</feature>
<keyword evidence="2" id="KW-1003">Cell membrane</keyword>
<dbReference type="Pfam" id="PF02040">
    <property type="entry name" value="ArsB"/>
    <property type="match status" value="1"/>
</dbReference>
<comment type="caution">
    <text evidence="7">The sequence shown here is derived from an EMBL/GenBank/DDBJ whole genome shotgun (WGS) entry which is preliminary data.</text>
</comment>
<evidence type="ECO:0000313" key="7">
    <source>
        <dbReference type="EMBL" id="MCG5030463.1"/>
    </source>
</evidence>
<accession>A0ABS9MPC4</accession>
<comment type="caution">
    <text evidence="6">Lacks conserved residue(s) required for the propagation of feature annotation.</text>
</comment>
<evidence type="ECO:0000256" key="1">
    <source>
        <dbReference type="ARBA" id="ARBA00004651"/>
    </source>
</evidence>
<keyword evidence="3 6" id="KW-0812">Transmembrane</keyword>
<feature type="transmembrane region" description="Helical" evidence="6">
    <location>
        <begin position="134"/>
        <end position="153"/>
    </location>
</feature>
<feature type="transmembrane region" description="Helical" evidence="6">
    <location>
        <begin position="47"/>
        <end position="68"/>
    </location>
</feature>
<keyword evidence="8" id="KW-1185">Reference proteome</keyword>
<organism evidence="7 8">
    <name type="scientific">Mesosutterella porci</name>
    <dbReference type="NCBI Taxonomy" id="2915351"/>
    <lineage>
        <taxon>Bacteria</taxon>
        <taxon>Pseudomonadati</taxon>
        <taxon>Pseudomonadota</taxon>
        <taxon>Betaproteobacteria</taxon>
        <taxon>Burkholderiales</taxon>
        <taxon>Sutterellaceae</taxon>
        <taxon>Mesosutterella</taxon>
    </lineage>
</organism>
<comment type="similarity">
    <text evidence="6">Belongs to the ArsB family.</text>
</comment>
<feature type="transmembrane region" description="Helical" evidence="6">
    <location>
        <begin position="215"/>
        <end position="235"/>
    </location>
</feature>
<proteinExistence type="inferred from homology"/>
<keyword evidence="4 6" id="KW-1133">Transmembrane helix</keyword>
<dbReference type="CDD" id="cd01118">
    <property type="entry name" value="ArsB_permease"/>
    <property type="match status" value="1"/>
</dbReference>
<feature type="transmembrane region" description="Helical" evidence="6">
    <location>
        <begin position="400"/>
        <end position="423"/>
    </location>
</feature>
<feature type="transmembrane region" description="Helical" evidence="6">
    <location>
        <begin position="113"/>
        <end position="129"/>
    </location>
</feature>
<gene>
    <name evidence="7" type="primary">arsB</name>
    <name evidence="7" type="ORF">MAF45_03250</name>
</gene>
<dbReference type="PANTHER" id="PTHR43302:SF5">
    <property type="entry name" value="TRANSPORTER ARSB-RELATED"/>
    <property type="match status" value="1"/>
</dbReference>
<dbReference type="NCBIfam" id="TIGR00935">
    <property type="entry name" value="2a45"/>
    <property type="match status" value="1"/>
</dbReference>
<evidence type="ECO:0000256" key="6">
    <source>
        <dbReference type="RuleBase" id="RU004993"/>
    </source>
</evidence>
<protein>
    <recommendedName>
        <fullName evidence="6">Arsenical pump membrane protein</fullName>
    </recommendedName>
</protein>
<comment type="subcellular location">
    <subcellularLocation>
        <location evidence="1 6">Cell membrane</location>
        <topology evidence="1 6">Multi-pass membrane protein</topology>
    </subcellularLocation>
</comment>
<evidence type="ECO:0000256" key="3">
    <source>
        <dbReference type="ARBA" id="ARBA00022692"/>
    </source>
</evidence>
<evidence type="ECO:0000256" key="4">
    <source>
        <dbReference type="ARBA" id="ARBA00022989"/>
    </source>
</evidence>
<feature type="transmembrane region" description="Helical" evidence="6">
    <location>
        <begin position="306"/>
        <end position="329"/>
    </location>
</feature>
<reference evidence="7 8" key="1">
    <citation type="submission" date="2022-02" db="EMBL/GenBank/DDBJ databases">
        <title>Mesosutterella porci, a novel member of the family Sutterellaceae from pig feces.</title>
        <authorList>
            <person name="Wylensek D."/>
            <person name="Clavel T."/>
        </authorList>
    </citation>
    <scope>NUCLEOTIDE SEQUENCE [LARGE SCALE GENOMIC DNA]</scope>
    <source>
        <strain evidence="8">oilRF-744-wt-GAM-9</strain>
    </source>
</reference>
<dbReference type="EMBL" id="JAKNCT010000003">
    <property type="protein sequence ID" value="MCG5030463.1"/>
    <property type="molecule type" value="Genomic_DNA"/>
</dbReference>
<feature type="transmembrane region" description="Helical" evidence="6">
    <location>
        <begin position="241"/>
        <end position="260"/>
    </location>
</feature>